<dbReference type="Pfam" id="PF12831">
    <property type="entry name" value="FAD_oxidored"/>
    <property type="match status" value="1"/>
</dbReference>
<sequence>MSRQPESDYDVIVVGGGAGGVGAALGAAKAGARVCLVEKYGFLGGAATNAQVLAYCGFFQQGNEPIQAVGGAGEQVLEGLRKLGVAADPYHSETTGNWIVLLDPERLKVALDRLCAEHGIDVWLHTRLAAVSRTARRLEGVTLAGMDGRSQVGAEAFVDASGDANLSLVSGVDFRIGDEENRLQAGTMPLRVGGVNPDVKIDRNAIKAAVRTYNERGNEPIHRDDGGIYTRVPGTSDFWWLIIDREMPDLSSRAFTHAERSAREMAVALVDILREQVPGFERAWLAQTGPQIGVRESRHPTARYEVTYEDVVEGRERGDGIARAAWPIEVHKEVGRPMYEKVGGRGYFHVPLDAVRAKGLDNLWYAGRVIGADSLAYGSIRVMGTAFATGEAAGTAAALSTTADGRAPTAERVREQLISQGALI</sequence>
<dbReference type="GO" id="GO:0016491">
    <property type="term" value="F:oxidoreductase activity"/>
    <property type="evidence" value="ECO:0007669"/>
    <property type="project" value="UniProtKB-KW"/>
</dbReference>
<dbReference type="SUPFAM" id="SSF51905">
    <property type="entry name" value="FAD/NAD(P)-binding domain"/>
    <property type="match status" value="1"/>
</dbReference>
<dbReference type="EMBL" id="JAUSUL010000002">
    <property type="protein sequence ID" value="MDQ0315399.1"/>
    <property type="molecule type" value="Genomic_DNA"/>
</dbReference>
<evidence type="ECO:0000256" key="3">
    <source>
        <dbReference type="ARBA" id="ARBA00023002"/>
    </source>
</evidence>
<comment type="caution">
    <text evidence="6">The sequence shown here is derived from an EMBL/GenBank/DDBJ whole genome shotgun (WGS) entry which is preliminary data.</text>
</comment>
<name>A0AAE3VMU4_9HYPH</name>
<dbReference type="PANTHER" id="PTHR43498:SF1">
    <property type="entry name" value="COB--COM HETERODISULFIDE REDUCTASE IRON-SULFUR SUBUNIT A"/>
    <property type="match status" value="1"/>
</dbReference>
<evidence type="ECO:0000313" key="7">
    <source>
        <dbReference type="Proteomes" id="UP001229244"/>
    </source>
</evidence>
<keyword evidence="2" id="KW-0479">Metal-binding</keyword>
<organism evidence="6 7">
    <name type="scientific">Amorphus orientalis</name>
    <dbReference type="NCBI Taxonomy" id="649198"/>
    <lineage>
        <taxon>Bacteria</taxon>
        <taxon>Pseudomonadati</taxon>
        <taxon>Pseudomonadota</taxon>
        <taxon>Alphaproteobacteria</taxon>
        <taxon>Hyphomicrobiales</taxon>
        <taxon>Amorphaceae</taxon>
        <taxon>Amorphus</taxon>
    </lineage>
</organism>
<dbReference type="AlphaFoldDB" id="A0AAE3VMU4"/>
<reference evidence="6" key="1">
    <citation type="submission" date="2023-07" db="EMBL/GenBank/DDBJ databases">
        <title>Genomic Encyclopedia of Type Strains, Phase IV (KMG-IV): sequencing the most valuable type-strain genomes for metagenomic binning, comparative biology and taxonomic classification.</title>
        <authorList>
            <person name="Goeker M."/>
        </authorList>
    </citation>
    <scope>NUCLEOTIDE SEQUENCE</scope>
    <source>
        <strain evidence="6">DSM 21202</strain>
    </source>
</reference>
<evidence type="ECO:0000256" key="1">
    <source>
        <dbReference type="ARBA" id="ARBA00022485"/>
    </source>
</evidence>
<protein>
    <recommendedName>
        <fullName evidence="8">FAD-dependent oxidoreductase</fullName>
    </recommendedName>
</protein>
<dbReference type="GO" id="GO:0051539">
    <property type="term" value="F:4 iron, 4 sulfur cluster binding"/>
    <property type="evidence" value="ECO:0007669"/>
    <property type="project" value="UniProtKB-KW"/>
</dbReference>
<dbReference type="Proteomes" id="UP001229244">
    <property type="component" value="Unassembled WGS sequence"/>
</dbReference>
<proteinExistence type="predicted"/>
<gene>
    <name evidence="6" type="ORF">J2S73_001856</name>
</gene>
<dbReference type="Gene3D" id="3.50.50.60">
    <property type="entry name" value="FAD/NAD(P)-binding domain"/>
    <property type="match status" value="1"/>
</dbReference>
<accession>A0AAE3VMU4</accession>
<keyword evidence="3" id="KW-0560">Oxidoreductase</keyword>
<keyword evidence="4" id="KW-0408">Iron</keyword>
<keyword evidence="5" id="KW-0411">Iron-sulfur</keyword>
<dbReference type="GO" id="GO:0046872">
    <property type="term" value="F:metal ion binding"/>
    <property type="evidence" value="ECO:0007669"/>
    <property type="project" value="UniProtKB-KW"/>
</dbReference>
<dbReference type="RefSeq" id="WP_306885233.1">
    <property type="nucleotide sequence ID" value="NZ_JAUSUL010000002.1"/>
</dbReference>
<dbReference type="PANTHER" id="PTHR43498">
    <property type="entry name" value="FERREDOXIN:COB-COM HETERODISULFIDE REDUCTASE SUBUNIT A"/>
    <property type="match status" value="1"/>
</dbReference>
<evidence type="ECO:0000256" key="2">
    <source>
        <dbReference type="ARBA" id="ARBA00022723"/>
    </source>
</evidence>
<keyword evidence="1" id="KW-0004">4Fe-4S</keyword>
<evidence type="ECO:0008006" key="8">
    <source>
        <dbReference type="Google" id="ProtNLM"/>
    </source>
</evidence>
<dbReference type="InterPro" id="IPR036188">
    <property type="entry name" value="FAD/NAD-bd_sf"/>
</dbReference>
<dbReference type="InterPro" id="IPR039650">
    <property type="entry name" value="HdrA-like"/>
</dbReference>
<evidence type="ECO:0000313" key="6">
    <source>
        <dbReference type="EMBL" id="MDQ0315399.1"/>
    </source>
</evidence>
<evidence type="ECO:0000256" key="4">
    <source>
        <dbReference type="ARBA" id="ARBA00023004"/>
    </source>
</evidence>
<keyword evidence="7" id="KW-1185">Reference proteome</keyword>
<evidence type="ECO:0000256" key="5">
    <source>
        <dbReference type="ARBA" id="ARBA00023014"/>
    </source>
</evidence>